<dbReference type="CDD" id="cd07765">
    <property type="entry name" value="KRAB_A-box"/>
    <property type="match status" value="1"/>
</dbReference>
<dbReference type="SUPFAM" id="SSF109640">
    <property type="entry name" value="KRAB domain (Kruppel-associated box)"/>
    <property type="match status" value="1"/>
</dbReference>
<proteinExistence type="predicted"/>
<dbReference type="SMART" id="SM00349">
    <property type="entry name" value="KRAB"/>
    <property type="match status" value="1"/>
</dbReference>
<organism evidence="2 3">
    <name type="scientific">Rattus norvegicus</name>
    <name type="common">Rat</name>
    <dbReference type="NCBI Taxonomy" id="10116"/>
    <lineage>
        <taxon>Eukaryota</taxon>
        <taxon>Metazoa</taxon>
        <taxon>Chordata</taxon>
        <taxon>Craniata</taxon>
        <taxon>Vertebrata</taxon>
        <taxon>Euteleostomi</taxon>
        <taxon>Mammalia</taxon>
        <taxon>Eutheria</taxon>
        <taxon>Euarchontoglires</taxon>
        <taxon>Glires</taxon>
        <taxon>Rodentia</taxon>
        <taxon>Myomorpha</taxon>
        <taxon>Muroidea</taxon>
        <taxon>Muridae</taxon>
        <taxon>Murinae</taxon>
        <taxon>Rattus</taxon>
    </lineage>
</organism>
<dbReference type="GO" id="GO:0006355">
    <property type="term" value="P:regulation of DNA-templated transcription"/>
    <property type="evidence" value="ECO:0007669"/>
    <property type="project" value="InterPro"/>
</dbReference>
<dbReference type="InterPro" id="IPR001909">
    <property type="entry name" value="KRAB"/>
</dbReference>
<gene>
    <name evidence="2" type="primary">RGD1563793_predicted</name>
    <name evidence="2" type="ORF">rCG_32042</name>
</gene>
<dbReference type="PANTHER" id="PTHR23232">
    <property type="entry name" value="KRAB DOMAIN C2H2 ZINC FINGER"/>
    <property type="match status" value="1"/>
</dbReference>
<dbReference type="PROSITE" id="PS50805">
    <property type="entry name" value="KRAB"/>
    <property type="match status" value="1"/>
</dbReference>
<dbReference type="InterPro" id="IPR036051">
    <property type="entry name" value="KRAB_dom_sf"/>
</dbReference>
<dbReference type="PANTHER" id="PTHR23232:SF133">
    <property type="entry name" value="RIKEN CDNA 1700020N01 GENE"/>
    <property type="match status" value="1"/>
</dbReference>
<reference evidence="2 3" key="1">
    <citation type="submission" date="2005-09" db="EMBL/GenBank/DDBJ databases">
        <authorList>
            <person name="Mural R.J."/>
            <person name="Li P.W."/>
            <person name="Adams M.D."/>
            <person name="Amanatides P.G."/>
            <person name="Baden-Tillson H."/>
            <person name="Barnstead M."/>
            <person name="Chin S.H."/>
            <person name="Dew I."/>
            <person name="Evans C.A."/>
            <person name="Ferriera S."/>
            <person name="Flanigan M."/>
            <person name="Fosler C."/>
            <person name="Glodek A."/>
            <person name="Gu Z."/>
            <person name="Holt R.A."/>
            <person name="Jennings D."/>
            <person name="Kraft C.L."/>
            <person name="Lu F."/>
            <person name="Nguyen T."/>
            <person name="Nusskern D.R."/>
            <person name="Pfannkoch C.M."/>
            <person name="Sitter C."/>
            <person name="Sutton G.G."/>
            <person name="Venter J.C."/>
            <person name="Wang Z."/>
            <person name="Woodage T."/>
            <person name="Zheng X.H."/>
            <person name="Zhong F."/>
        </authorList>
    </citation>
    <scope>NUCLEOTIDE SEQUENCE [LARGE SCALE GENOMIC DNA]</scope>
    <source>
        <strain>BN</strain>
        <strain evidence="3">Sprague-Dawley</strain>
    </source>
</reference>
<protein>
    <submittedName>
        <fullName evidence="2">Similar to AJ18 protein (Predicted)</fullName>
    </submittedName>
</protein>
<dbReference type="AlphaFoldDB" id="A6KS54"/>
<dbReference type="Gene3D" id="6.10.140.140">
    <property type="match status" value="1"/>
</dbReference>
<dbReference type="Proteomes" id="UP000234681">
    <property type="component" value="Chromosome 1"/>
</dbReference>
<dbReference type="InterPro" id="IPR050169">
    <property type="entry name" value="Krueppel_C2H2_ZnF"/>
</dbReference>
<evidence type="ECO:0000259" key="1">
    <source>
        <dbReference type="PROSITE" id="PS50805"/>
    </source>
</evidence>
<dbReference type="EMBL" id="CH474102">
    <property type="protein sequence ID" value="EDL83199.1"/>
    <property type="molecule type" value="Genomic_DNA"/>
</dbReference>
<feature type="non-terminal residue" evidence="2">
    <location>
        <position position="90"/>
    </location>
</feature>
<sequence>MDPTAQQTQTAVAGQGAQAQGGVAFHDVAIYFLREEWRLLDDSQRRLYHHVMMEVFVLMSSSGLVPSGTDITQLESSGDRFIPALRFLTP</sequence>
<evidence type="ECO:0000313" key="3">
    <source>
        <dbReference type="Proteomes" id="UP000234681"/>
    </source>
</evidence>
<feature type="domain" description="KRAB" evidence="1">
    <location>
        <begin position="23"/>
        <end position="90"/>
    </location>
</feature>
<accession>A6KS54</accession>
<dbReference type="Pfam" id="PF01352">
    <property type="entry name" value="KRAB"/>
    <property type="match status" value="1"/>
</dbReference>
<evidence type="ECO:0000313" key="2">
    <source>
        <dbReference type="EMBL" id="EDL83199.1"/>
    </source>
</evidence>
<name>A6KS54_RAT</name>